<dbReference type="Proteomes" id="UP000276133">
    <property type="component" value="Unassembled WGS sequence"/>
</dbReference>
<name>A0A3M7RAP5_BRAPC</name>
<protein>
    <submittedName>
        <fullName evidence="1">Uncharacterized protein</fullName>
    </submittedName>
</protein>
<organism evidence="1 2">
    <name type="scientific">Brachionus plicatilis</name>
    <name type="common">Marine rotifer</name>
    <name type="synonym">Brachionus muelleri</name>
    <dbReference type="NCBI Taxonomy" id="10195"/>
    <lineage>
        <taxon>Eukaryota</taxon>
        <taxon>Metazoa</taxon>
        <taxon>Spiralia</taxon>
        <taxon>Gnathifera</taxon>
        <taxon>Rotifera</taxon>
        <taxon>Eurotatoria</taxon>
        <taxon>Monogononta</taxon>
        <taxon>Pseudotrocha</taxon>
        <taxon>Ploima</taxon>
        <taxon>Brachionidae</taxon>
        <taxon>Brachionus</taxon>
    </lineage>
</organism>
<accession>A0A3M7RAP5</accession>
<reference evidence="1 2" key="1">
    <citation type="journal article" date="2018" name="Sci. Rep.">
        <title>Genomic signatures of local adaptation to the degree of environmental predictability in rotifers.</title>
        <authorList>
            <person name="Franch-Gras L."/>
            <person name="Hahn C."/>
            <person name="Garcia-Roger E.M."/>
            <person name="Carmona M.J."/>
            <person name="Serra M."/>
            <person name="Gomez A."/>
        </authorList>
    </citation>
    <scope>NUCLEOTIDE SEQUENCE [LARGE SCALE GENOMIC DNA]</scope>
    <source>
        <strain evidence="1">HYR1</strain>
    </source>
</reference>
<dbReference type="EMBL" id="REGN01003814">
    <property type="protein sequence ID" value="RNA20620.1"/>
    <property type="molecule type" value="Genomic_DNA"/>
</dbReference>
<sequence length="90" mass="10325">MKKQELSKSALSMRPGQLQSDFARKRFCFIAGDFGQFMKHLSIFKGKQQNFLINFLTRAKFTSILGFNLNTKNLGSGLIYIIKCKKNENV</sequence>
<evidence type="ECO:0000313" key="1">
    <source>
        <dbReference type="EMBL" id="RNA20620.1"/>
    </source>
</evidence>
<keyword evidence="2" id="KW-1185">Reference proteome</keyword>
<comment type="caution">
    <text evidence="1">The sequence shown here is derived from an EMBL/GenBank/DDBJ whole genome shotgun (WGS) entry which is preliminary data.</text>
</comment>
<evidence type="ECO:0000313" key="2">
    <source>
        <dbReference type="Proteomes" id="UP000276133"/>
    </source>
</evidence>
<dbReference type="AlphaFoldDB" id="A0A3M7RAP5"/>
<proteinExistence type="predicted"/>
<gene>
    <name evidence="1" type="ORF">BpHYR1_024531</name>
</gene>